<dbReference type="GO" id="GO:0003677">
    <property type="term" value="F:DNA binding"/>
    <property type="evidence" value="ECO:0007669"/>
    <property type="project" value="UniProtKB-KW"/>
</dbReference>
<keyword evidence="6 10" id="KW-0239">DNA-directed DNA polymerase</keyword>
<dbReference type="InterPro" id="IPR043502">
    <property type="entry name" value="DNA/RNA_pol_sf"/>
</dbReference>
<organism evidence="12">
    <name type="scientific">Russula lepida</name>
    <dbReference type="NCBI Taxonomy" id="152963"/>
    <lineage>
        <taxon>Eukaryota</taxon>
        <taxon>Fungi</taxon>
        <taxon>Dikarya</taxon>
        <taxon>Basidiomycota</taxon>
        <taxon>Agaricomycotina</taxon>
        <taxon>Agaricomycetes</taxon>
        <taxon>Russulales</taxon>
        <taxon>Russulaceae</taxon>
        <taxon>Russula</taxon>
    </lineage>
</organism>
<dbReference type="SMART" id="SM00486">
    <property type="entry name" value="POLBc"/>
    <property type="match status" value="1"/>
</dbReference>
<protein>
    <recommendedName>
        <fullName evidence="10">DNA polymerase</fullName>
        <ecNumber evidence="10">2.7.7.7</ecNumber>
    </recommendedName>
</protein>
<keyword evidence="5 10" id="KW-0235">DNA replication</keyword>
<evidence type="ECO:0000256" key="1">
    <source>
        <dbReference type="ARBA" id="ARBA00004173"/>
    </source>
</evidence>
<evidence type="ECO:0000256" key="8">
    <source>
        <dbReference type="ARBA" id="ARBA00023128"/>
    </source>
</evidence>
<dbReference type="PANTHER" id="PTHR33568:SF3">
    <property type="entry name" value="DNA-DIRECTED DNA POLYMERASE"/>
    <property type="match status" value="1"/>
</dbReference>
<dbReference type="InterPro" id="IPR015833">
    <property type="entry name" value="DNA-dir_DNA_pol_B_mt_lin_plsmd"/>
</dbReference>
<evidence type="ECO:0000313" key="12">
    <source>
        <dbReference type="EMBL" id="AWB36202.1"/>
    </source>
</evidence>
<dbReference type="GO" id="GO:0006260">
    <property type="term" value="P:DNA replication"/>
    <property type="evidence" value="ECO:0007669"/>
    <property type="project" value="UniProtKB-KW"/>
</dbReference>
<gene>
    <name evidence="12" type="primary">orf875</name>
</gene>
<sequence length="875" mass="103584">MKNNLKNKLNWIDFNLEIKNTNFSSKLLKSKLDIFWKEIVEKKLSDNQHIWLLFRLKWLNGEFVTIGKLLKLNKEDKNYLFDFILRNMDDKSEYYTEQLINSILFSYTIKTGRAKEKITFDSSKISYQYYQHHKFPITMNPLEYGRLIEQTENKFTIQVNKTDIAIIIQDGLNNHIKYFKEGHLTYQYRDFKLSHNKFIRVLNNKNFTFIDNKLVLLTIEKKVNFIKNLLPQSKLTNKIITMDIETFIKDGVHIPYCISWYDGEKSRSYYILESKSSNDMLIQAIKDIMIKKYDNHNVYIHNLSKFDGIFLLKILANLGQIKPLIHHGDIISIVFKFNNYNITFKDSQQLLILSLRKLGKAFGVDILKSYFPYTFVNENNLDYIGITPDFSLFDGISHDEFDGITSNNWNLRNEAINYCERDCISLYQIIIKFSNMIFDFFNINIHKYPTLSSLAFGIFRTHFLRKDEIPQLSGHIDKDIRQGYTGGAVDVYIPQNEKETNIYVYDVNSLYPYVMEKFDMPIGKPIYFEGDIRTIEKDAFGFFYCKIVTPDNLKHPIIQTHVKTNNDLRTVAPLGSWEGMIFSEELNNALKYGYKFEVLWGYKFKRKNIFNSYIGILYKFRLQYTKSHPLNLIAKLLLNSLYGRFGMIDSFLDIKIFNNFKEFKDWYNINNESVDDFFELGDKIFVQYRFEIKDQQTQLYSNLETHNVSIGIAAAITSYARIHMSQFKNNPNFNLYYSDTDSIYIDKPLPESMISSTILGKMKLEYILKKAIFLAPKVYYLETEEGKIIYKVKGLKHDIKLTMEDFKKLLFKDSLIEKTQSKWFRKLSDGKINVLEELYTLKVNDNKRELIYNKNNKLIATRAYKIDKSKDIRKR</sequence>
<comment type="similarity">
    <text evidence="2 10">Belongs to the DNA polymerase type-B family.</text>
</comment>
<dbReference type="InterPro" id="IPR012337">
    <property type="entry name" value="RNaseH-like_sf"/>
</dbReference>
<dbReference type="Gene3D" id="3.30.420.10">
    <property type="entry name" value="Ribonuclease H-like superfamily/Ribonuclease H"/>
    <property type="match status" value="1"/>
</dbReference>
<comment type="subcellular location">
    <subcellularLocation>
        <location evidence="1">Mitochondrion</location>
    </subcellularLocation>
</comment>
<proteinExistence type="inferred from homology"/>
<dbReference type="InterPro" id="IPR023211">
    <property type="entry name" value="DNA_pol_palm_dom_sf"/>
</dbReference>
<dbReference type="GO" id="GO:0000166">
    <property type="term" value="F:nucleotide binding"/>
    <property type="evidence" value="ECO:0007669"/>
    <property type="project" value="InterPro"/>
</dbReference>
<dbReference type="InterPro" id="IPR006172">
    <property type="entry name" value="DNA-dir_DNA_pol_B"/>
</dbReference>
<dbReference type="EC" id="2.7.7.7" evidence="10"/>
<dbReference type="PANTHER" id="PTHR33568">
    <property type="entry name" value="DNA POLYMERASE"/>
    <property type="match status" value="1"/>
</dbReference>
<dbReference type="PRINTS" id="PR00106">
    <property type="entry name" value="DNAPOLB"/>
</dbReference>
<dbReference type="GO" id="GO:0003887">
    <property type="term" value="F:DNA-directed DNA polymerase activity"/>
    <property type="evidence" value="ECO:0007669"/>
    <property type="project" value="UniProtKB-KW"/>
</dbReference>
<dbReference type="GeneID" id="36940874"/>
<geneLocation type="mitochondrion" evidence="12"/>
<dbReference type="PROSITE" id="PS00116">
    <property type="entry name" value="DNA_POLYMERASE_B"/>
    <property type="match status" value="1"/>
</dbReference>
<dbReference type="EMBL" id="MH138075">
    <property type="protein sequence ID" value="AWB36202.1"/>
    <property type="molecule type" value="Genomic_DNA"/>
</dbReference>
<evidence type="ECO:0000256" key="6">
    <source>
        <dbReference type="ARBA" id="ARBA00022932"/>
    </source>
</evidence>
<dbReference type="Gene3D" id="1.10.287.690">
    <property type="entry name" value="Helix hairpin bin"/>
    <property type="match status" value="1"/>
</dbReference>
<accession>A0A2S0U3Y2</accession>
<keyword evidence="3 10" id="KW-0808">Transferase</keyword>
<evidence type="ECO:0000259" key="11">
    <source>
        <dbReference type="Pfam" id="PF03175"/>
    </source>
</evidence>
<dbReference type="AlphaFoldDB" id="A0A2S0U3Y2"/>
<dbReference type="InterPro" id="IPR004868">
    <property type="entry name" value="DNA-dir_DNA_pol_B_mt/vir"/>
</dbReference>
<dbReference type="SUPFAM" id="SSF53098">
    <property type="entry name" value="Ribonuclease H-like"/>
    <property type="match status" value="1"/>
</dbReference>
<evidence type="ECO:0000256" key="2">
    <source>
        <dbReference type="ARBA" id="ARBA00005755"/>
    </source>
</evidence>
<dbReference type="PIRSF" id="PIRSF006517">
    <property type="entry name" value="DPol_mt_plasmid"/>
    <property type="match status" value="1"/>
</dbReference>
<name>A0A2S0U3Y2_9AGAM</name>
<dbReference type="GO" id="GO:0005739">
    <property type="term" value="C:mitochondrion"/>
    <property type="evidence" value="ECO:0007669"/>
    <property type="project" value="UniProtKB-SubCell"/>
</dbReference>
<keyword evidence="7 10" id="KW-0238">DNA-binding</keyword>
<dbReference type="InterPro" id="IPR036397">
    <property type="entry name" value="RNaseH_sf"/>
</dbReference>
<evidence type="ECO:0000256" key="7">
    <source>
        <dbReference type="ARBA" id="ARBA00023125"/>
    </source>
</evidence>
<dbReference type="Gene3D" id="3.90.1600.10">
    <property type="entry name" value="Palm domain of DNA polymerase"/>
    <property type="match status" value="2"/>
</dbReference>
<comment type="catalytic activity">
    <reaction evidence="9 10">
        <text>DNA(n) + a 2'-deoxyribonucleoside 5'-triphosphate = DNA(n+1) + diphosphate</text>
        <dbReference type="Rhea" id="RHEA:22508"/>
        <dbReference type="Rhea" id="RHEA-COMP:17339"/>
        <dbReference type="Rhea" id="RHEA-COMP:17340"/>
        <dbReference type="ChEBI" id="CHEBI:33019"/>
        <dbReference type="ChEBI" id="CHEBI:61560"/>
        <dbReference type="ChEBI" id="CHEBI:173112"/>
        <dbReference type="EC" id="2.7.7.7"/>
    </reaction>
</comment>
<reference evidence="12" key="1">
    <citation type="journal article" date="2018" name="Int. J. Biol. Macromol.">
        <title>Characterization and comparative mitogenomic analysis of six newly sequenced mitochondrial genomes from ectomycorrhizal fungi (Russula) and phylogenetic analysis of the Agaricomycetes.</title>
        <authorList>
            <person name="Li Q."/>
            <person name="Wang Q."/>
            <person name="Chen C."/>
            <person name="Jin X."/>
            <person name="Chen Z."/>
            <person name="Xiong C."/>
            <person name="Li P."/>
            <person name="Zhao J."/>
            <person name="Huang W."/>
        </authorList>
    </citation>
    <scope>NUCLEOTIDE SEQUENCE</scope>
</reference>
<keyword evidence="4 10" id="KW-0548">Nucleotidyltransferase</keyword>
<evidence type="ECO:0000256" key="4">
    <source>
        <dbReference type="ARBA" id="ARBA00022695"/>
    </source>
</evidence>
<evidence type="ECO:0000256" key="5">
    <source>
        <dbReference type="ARBA" id="ARBA00022705"/>
    </source>
</evidence>
<keyword evidence="8 12" id="KW-0496">Mitochondrion</keyword>
<dbReference type="RefSeq" id="YP_009487300.1">
    <property type="nucleotide sequence ID" value="NC_037776.1"/>
</dbReference>
<evidence type="ECO:0000256" key="10">
    <source>
        <dbReference type="RuleBase" id="RU000442"/>
    </source>
</evidence>
<dbReference type="InterPro" id="IPR017964">
    <property type="entry name" value="DNA-dir_DNA_pol_B_CS"/>
</dbReference>
<evidence type="ECO:0000256" key="3">
    <source>
        <dbReference type="ARBA" id="ARBA00022679"/>
    </source>
</evidence>
<evidence type="ECO:0000256" key="9">
    <source>
        <dbReference type="ARBA" id="ARBA00049244"/>
    </source>
</evidence>
<dbReference type="Pfam" id="PF03175">
    <property type="entry name" value="DNA_pol_B_2"/>
    <property type="match status" value="1"/>
</dbReference>
<feature type="domain" description="DNA-directed DNA polymerase family B mitochondria/virus" evidence="11">
    <location>
        <begin position="289"/>
        <end position="730"/>
    </location>
</feature>
<dbReference type="SUPFAM" id="SSF56672">
    <property type="entry name" value="DNA/RNA polymerases"/>
    <property type="match status" value="1"/>
</dbReference>